<organism evidence="2 3">
    <name type="scientific">Parastrongyloides trichosuri</name>
    <name type="common">Possum-specific nematode worm</name>
    <dbReference type="NCBI Taxonomy" id="131310"/>
    <lineage>
        <taxon>Eukaryota</taxon>
        <taxon>Metazoa</taxon>
        <taxon>Ecdysozoa</taxon>
        <taxon>Nematoda</taxon>
        <taxon>Chromadorea</taxon>
        <taxon>Rhabditida</taxon>
        <taxon>Tylenchina</taxon>
        <taxon>Panagrolaimomorpha</taxon>
        <taxon>Strongyloidoidea</taxon>
        <taxon>Strongyloididae</taxon>
        <taxon>Parastrongyloides</taxon>
    </lineage>
</organism>
<name>A0A0N4ZVK7_PARTI</name>
<proteinExistence type="predicted"/>
<protein>
    <submittedName>
        <fullName evidence="3">MIT_C domain-containing protein</fullName>
    </submittedName>
</protein>
<feature type="domain" description="MITD1 C-terminal phospholipase D-like" evidence="1">
    <location>
        <begin position="147"/>
        <end position="293"/>
    </location>
</feature>
<dbReference type="Proteomes" id="UP000038045">
    <property type="component" value="Unplaced"/>
</dbReference>
<dbReference type="InterPro" id="IPR038113">
    <property type="entry name" value="MITD1_C_sf"/>
</dbReference>
<evidence type="ECO:0000313" key="3">
    <source>
        <dbReference type="WBParaSite" id="PTRK_0001261000.1"/>
    </source>
</evidence>
<dbReference type="AlphaFoldDB" id="A0A0N4ZVK7"/>
<sequence length="316" mass="37882">MEDFENVSIFDETALKESFVCLCERFYIAREYDSKLQVKICKEIQKKLKKLFNMCDHFPSLKNSIENFDREYIIPLFKKIIITDIEDENFNFYPDSSDDEKDENKDKFINIDRNNSCTKKSTNELNKRNSKDFELIEFLEIYDNQIGVTFQSIFTKERIGHHVSSLNIQDPYLCTQNQITLLFKFIQVIKRLYPELRKIDVQTQVPGGRTIIYKDLQKKHPESCHQSLLAKEMEVIMKNLNDCRDACKKYFDIAFDYQFVIRMHDRHIEFDNHTIAILGRGLDIFCLKRHERKPNWEQLRCRGCKIHFLRRIQKSL</sequence>
<dbReference type="STRING" id="131310.A0A0N4ZVK7"/>
<reference evidence="3" key="1">
    <citation type="submission" date="2017-02" db="UniProtKB">
        <authorList>
            <consortium name="WormBaseParasite"/>
        </authorList>
    </citation>
    <scope>IDENTIFICATION</scope>
</reference>
<evidence type="ECO:0000313" key="2">
    <source>
        <dbReference type="Proteomes" id="UP000038045"/>
    </source>
</evidence>
<accession>A0A0N4ZVK7</accession>
<dbReference type="WBParaSite" id="PTRK_0001261000.1">
    <property type="protein sequence ID" value="PTRK_0001261000.1"/>
    <property type="gene ID" value="PTRK_0001261000"/>
</dbReference>
<dbReference type="InterPro" id="IPR032341">
    <property type="entry name" value="MITD1_C"/>
</dbReference>
<dbReference type="Pfam" id="PF16565">
    <property type="entry name" value="MIT_C"/>
    <property type="match status" value="1"/>
</dbReference>
<dbReference type="Gene3D" id="3.30.870.30">
    <property type="entry name" value="MITD, C-terminal phospholipase D-like domain"/>
    <property type="match status" value="1"/>
</dbReference>
<keyword evidence="2" id="KW-1185">Reference proteome</keyword>
<evidence type="ECO:0000259" key="1">
    <source>
        <dbReference type="Pfam" id="PF16565"/>
    </source>
</evidence>